<sequence length="160" mass="18269">MKNLKTEIKWAVIFTLMTLCWMVVEKLSGLHSTHIDKHMVYTNFYAIPSILVYVFALMDKKKNQLNGKMNYAQGFVSGIWITLFVTILAPLNQYMISTFITPEFFPNAIDYAVESGRMDREAAESYFSMKNYLLQSLIGTPLMGFLTSAVVAFFTKSKEG</sequence>
<evidence type="ECO:0000313" key="3">
    <source>
        <dbReference type="Proteomes" id="UP000199663"/>
    </source>
</evidence>
<reference evidence="2 3" key="1">
    <citation type="submission" date="2016-10" db="EMBL/GenBank/DDBJ databases">
        <authorList>
            <person name="Varghese N."/>
            <person name="Submissions S."/>
        </authorList>
    </citation>
    <scope>NUCLEOTIDE SEQUENCE [LARGE SCALE GENOMIC DNA]</scope>
    <source>
        <strain evidence="2 3">DSM 17997</strain>
    </source>
</reference>
<keyword evidence="3" id="KW-1185">Reference proteome</keyword>
<dbReference type="InterPro" id="IPR025250">
    <property type="entry name" value="DUF4199"/>
</dbReference>
<keyword evidence="1" id="KW-0812">Transmembrane</keyword>
<name>A0A1H3T4Z3_9BACT</name>
<feature type="transmembrane region" description="Helical" evidence="1">
    <location>
        <begin position="39"/>
        <end position="58"/>
    </location>
</feature>
<organism evidence="2 3">
    <name type="scientific">Rhodonellum ikkaensis</name>
    <dbReference type="NCBI Taxonomy" id="336829"/>
    <lineage>
        <taxon>Bacteria</taxon>
        <taxon>Pseudomonadati</taxon>
        <taxon>Bacteroidota</taxon>
        <taxon>Cytophagia</taxon>
        <taxon>Cytophagales</taxon>
        <taxon>Cytophagaceae</taxon>
        <taxon>Rhodonellum</taxon>
    </lineage>
</organism>
<evidence type="ECO:0000256" key="1">
    <source>
        <dbReference type="SAM" id="Phobius"/>
    </source>
</evidence>
<evidence type="ECO:0008006" key="4">
    <source>
        <dbReference type="Google" id="ProtNLM"/>
    </source>
</evidence>
<dbReference type="Proteomes" id="UP000199663">
    <property type="component" value="Unassembled WGS sequence"/>
</dbReference>
<protein>
    <recommendedName>
        <fullName evidence="4">DUF4199 domain-containing protein</fullName>
    </recommendedName>
</protein>
<feature type="transmembrane region" description="Helical" evidence="1">
    <location>
        <begin position="7"/>
        <end position="24"/>
    </location>
</feature>
<dbReference type="RefSeq" id="WP_019599366.1">
    <property type="nucleotide sequence ID" value="NZ_FNQC01000015.1"/>
</dbReference>
<keyword evidence="1" id="KW-0472">Membrane</keyword>
<keyword evidence="1" id="KW-1133">Transmembrane helix</keyword>
<feature type="transmembrane region" description="Helical" evidence="1">
    <location>
        <begin position="132"/>
        <end position="154"/>
    </location>
</feature>
<gene>
    <name evidence="2" type="ORF">SAMN05444412_11555</name>
</gene>
<proteinExistence type="predicted"/>
<evidence type="ECO:0000313" key="2">
    <source>
        <dbReference type="EMBL" id="SDZ45264.1"/>
    </source>
</evidence>
<dbReference type="Pfam" id="PF13858">
    <property type="entry name" value="DUF4199"/>
    <property type="match status" value="1"/>
</dbReference>
<feature type="transmembrane region" description="Helical" evidence="1">
    <location>
        <begin position="70"/>
        <end position="89"/>
    </location>
</feature>
<dbReference type="EMBL" id="FNQC01000015">
    <property type="protein sequence ID" value="SDZ45264.1"/>
    <property type="molecule type" value="Genomic_DNA"/>
</dbReference>
<accession>A0A1H3T4Z3</accession>
<comment type="caution">
    <text evidence="2">The sequence shown here is derived from an EMBL/GenBank/DDBJ whole genome shotgun (WGS) entry which is preliminary data.</text>
</comment>